<dbReference type="GO" id="GO:0022857">
    <property type="term" value="F:transmembrane transporter activity"/>
    <property type="evidence" value="ECO:0007669"/>
    <property type="project" value="InterPro"/>
</dbReference>
<dbReference type="PATRIC" id="fig|299146.4.peg.3461"/>
<dbReference type="EMBL" id="LT594324">
    <property type="protein sequence ID" value="SBT49035.1"/>
    <property type="molecule type" value="Genomic_DNA"/>
</dbReference>
<evidence type="ECO:0000256" key="1">
    <source>
        <dbReference type="ARBA" id="ARBA00004651"/>
    </source>
</evidence>
<reference evidence="7 8" key="1">
    <citation type="submission" date="2016-06" db="EMBL/GenBank/DDBJ databases">
        <authorList>
            <person name="Kjaerup R.B."/>
            <person name="Dalgaard T.S."/>
            <person name="Juul-Madsen H.R."/>
        </authorList>
    </citation>
    <scope>NUCLEOTIDE SEQUENCE [LARGE SCALE GENOMIC DNA]</scope>
    <source>
        <strain evidence="7 8">DSM 45248</strain>
    </source>
</reference>
<feature type="transmembrane region" description="Helical" evidence="5">
    <location>
        <begin position="280"/>
        <end position="299"/>
    </location>
</feature>
<name>A0A1A8ZY14_9ACTN</name>
<feature type="transmembrane region" description="Helical" evidence="5">
    <location>
        <begin position="247"/>
        <end position="268"/>
    </location>
</feature>
<proteinExistence type="predicted"/>
<feature type="transmembrane region" description="Helical" evidence="5">
    <location>
        <begin position="127"/>
        <end position="151"/>
    </location>
</feature>
<feature type="transmembrane region" description="Helical" evidence="5">
    <location>
        <begin position="163"/>
        <end position="186"/>
    </location>
</feature>
<evidence type="ECO:0000259" key="6">
    <source>
        <dbReference type="PROSITE" id="PS50850"/>
    </source>
</evidence>
<feature type="transmembrane region" description="Helical" evidence="5">
    <location>
        <begin position="26"/>
        <end position="43"/>
    </location>
</feature>
<dbReference type="InterPro" id="IPR020846">
    <property type="entry name" value="MFS_dom"/>
</dbReference>
<dbReference type="PANTHER" id="PTHR23528">
    <property type="match status" value="1"/>
</dbReference>
<dbReference type="OrthoDB" id="7584869at2"/>
<keyword evidence="2 5" id="KW-0812">Transmembrane</keyword>
<dbReference type="Gene3D" id="1.20.1250.20">
    <property type="entry name" value="MFS general substrate transporter like domains"/>
    <property type="match status" value="2"/>
</dbReference>
<feature type="transmembrane region" description="Helical" evidence="5">
    <location>
        <begin position="339"/>
        <end position="362"/>
    </location>
</feature>
<feature type="transmembrane region" description="Helical" evidence="5">
    <location>
        <begin position="401"/>
        <end position="419"/>
    </location>
</feature>
<feature type="transmembrane region" description="Helical" evidence="5">
    <location>
        <begin position="192"/>
        <end position="212"/>
    </location>
</feature>
<dbReference type="CDD" id="cd06174">
    <property type="entry name" value="MFS"/>
    <property type="match status" value="1"/>
</dbReference>
<dbReference type="SUPFAM" id="SSF103473">
    <property type="entry name" value="MFS general substrate transporter"/>
    <property type="match status" value="1"/>
</dbReference>
<keyword evidence="8" id="KW-1185">Reference proteome</keyword>
<dbReference type="PANTHER" id="PTHR23528:SF1">
    <property type="entry name" value="MAJOR FACILITATOR SUPERFAMILY (MFS) PROFILE DOMAIN-CONTAINING PROTEIN"/>
    <property type="match status" value="1"/>
</dbReference>
<gene>
    <name evidence="7" type="ORF">GA0070621_3337</name>
</gene>
<dbReference type="AlphaFoldDB" id="A0A1A8ZY14"/>
<protein>
    <submittedName>
        <fullName evidence="7">MFS-type transporter involved in bile tolerance, Atg22 family</fullName>
    </submittedName>
</protein>
<evidence type="ECO:0000256" key="2">
    <source>
        <dbReference type="ARBA" id="ARBA00022692"/>
    </source>
</evidence>
<accession>A0A1A8ZY14</accession>
<dbReference type="Proteomes" id="UP000198765">
    <property type="component" value="Chromosome I"/>
</dbReference>
<dbReference type="RefSeq" id="WP_091196657.1">
    <property type="nucleotide sequence ID" value="NZ_LT594324.1"/>
</dbReference>
<dbReference type="InterPro" id="IPR011701">
    <property type="entry name" value="MFS"/>
</dbReference>
<feature type="transmembrane region" description="Helical" evidence="5">
    <location>
        <begin position="311"/>
        <end position="333"/>
    </location>
</feature>
<dbReference type="PROSITE" id="PS50850">
    <property type="entry name" value="MFS"/>
    <property type="match status" value="1"/>
</dbReference>
<keyword evidence="3 5" id="KW-1133">Transmembrane helix</keyword>
<organism evidence="7 8">
    <name type="scientific">Micromonospora narathiwatensis</name>
    <dbReference type="NCBI Taxonomy" id="299146"/>
    <lineage>
        <taxon>Bacteria</taxon>
        <taxon>Bacillati</taxon>
        <taxon>Actinomycetota</taxon>
        <taxon>Actinomycetes</taxon>
        <taxon>Micromonosporales</taxon>
        <taxon>Micromonosporaceae</taxon>
        <taxon>Micromonospora</taxon>
    </lineage>
</organism>
<sequence>MTTMNPTPAALPAALAEPTVPVRRSWIALIFAANLGVWMAFFTPIQVLLPEQVARIAPGDKEAMLAVVTGLGALAAVLANPLAGALSDRTVLRLAGRHLGRRHVWTASGAVLGALALVLLARQDSIAGVALAWVAAQVCFNAMLASLTAALPDRVPVAQRGGVSGWVGIPQALGLVVGAVLVTAVVTGNAAGYAAVALAVLLLSLPFTLLTADDPLPREHRPALRLRGLLASLWISPRRHPDFAWAWFTRFLVQTGNALGTLYLLYFLADGVRVPDPQGALLVLILLYTLGMMLTAVVAGRLSDRSGRRKVFVIVSGLIMAVAALLLAAAPVWPMAVAAALLLGAGYGVYLAVDAALITQVLPAATNRAKDLGVINIANSAPQVLGPALSAPIVVHLGGYPTLYAATAVVTLLGSALVLKIRSVP</sequence>
<comment type="subcellular location">
    <subcellularLocation>
        <location evidence="1">Cell membrane</location>
        <topology evidence="1">Multi-pass membrane protein</topology>
    </subcellularLocation>
</comment>
<dbReference type="GO" id="GO:0005886">
    <property type="term" value="C:plasma membrane"/>
    <property type="evidence" value="ECO:0007669"/>
    <property type="project" value="UniProtKB-SubCell"/>
</dbReference>
<evidence type="ECO:0000313" key="7">
    <source>
        <dbReference type="EMBL" id="SBT49035.1"/>
    </source>
</evidence>
<dbReference type="Pfam" id="PF07690">
    <property type="entry name" value="MFS_1"/>
    <property type="match status" value="1"/>
</dbReference>
<evidence type="ECO:0000256" key="3">
    <source>
        <dbReference type="ARBA" id="ARBA00022989"/>
    </source>
</evidence>
<feature type="transmembrane region" description="Helical" evidence="5">
    <location>
        <begin position="104"/>
        <end position="121"/>
    </location>
</feature>
<evidence type="ECO:0000256" key="4">
    <source>
        <dbReference type="ARBA" id="ARBA00023136"/>
    </source>
</evidence>
<dbReference type="InterPro" id="IPR036259">
    <property type="entry name" value="MFS_trans_sf"/>
</dbReference>
<feature type="domain" description="Major facilitator superfamily (MFS) profile" evidence="6">
    <location>
        <begin position="192"/>
        <end position="425"/>
    </location>
</feature>
<evidence type="ECO:0000256" key="5">
    <source>
        <dbReference type="SAM" id="Phobius"/>
    </source>
</evidence>
<keyword evidence="4 5" id="KW-0472">Membrane</keyword>
<feature type="transmembrane region" description="Helical" evidence="5">
    <location>
        <begin position="63"/>
        <end position="83"/>
    </location>
</feature>
<evidence type="ECO:0000313" key="8">
    <source>
        <dbReference type="Proteomes" id="UP000198765"/>
    </source>
</evidence>
<feature type="transmembrane region" description="Helical" evidence="5">
    <location>
        <begin position="374"/>
        <end position="395"/>
    </location>
</feature>